<protein>
    <recommendedName>
        <fullName evidence="5">SP-RING-type domain-containing protein</fullName>
    </recommendedName>
</protein>
<gene>
    <name evidence="6" type="ORF">TVY486_0201230</name>
</gene>
<feature type="domain" description="SP-RING-type" evidence="5">
    <location>
        <begin position="244"/>
        <end position="325"/>
    </location>
</feature>
<proteinExistence type="predicted"/>
<evidence type="ECO:0000256" key="3">
    <source>
        <dbReference type="ARBA" id="ARBA00022833"/>
    </source>
</evidence>
<name>G0TRY6_TRYVY</name>
<dbReference type="GO" id="GO:0008270">
    <property type="term" value="F:zinc ion binding"/>
    <property type="evidence" value="ECO:0007669"/>
    <property type="project" value="UniProtKB-KW"/>
</dbReference>
<dbReference type="AlphaFoldDB" id="G0TRY6"/>
<dbReference type="OMA" id="KWTATFL"/>
<dbReference type="EMBL" id="HE573018">
    <property type="protein sequence ID" value="CCC46710.1"/>
    <property type="molecule type" value="Genomic_DNA"/>
</dbReference>
<dbReference type="Gene3D" id="3.30.40.10">
    <property type="entry name" value="Zinc/RING finger domain, C3HC4 (zinc finger)"/>
    <property type="match status" value="1"/>
</dbReference>
<dbReference type="InterPro" id="IPR013083">
    <property type="entry name" value="Znf_RING/FYVE/PHD"/>
</dbReference>
<dbReference type="InterPro" id="IPR004181">
    <property type="entry name" value="Znf_MIZ"/>
</dbReference>
<evidence type="ECO:0000256" key="4">
    <source>
        <dbReference type="PROSITE-ProRule" id="PRU00452"/>
    </source>
</evidence>
<dbReference type="GO" id="GO:0016925">
    <property type="term" value="P:protein sumoylation"/>
    <property type="evidence" value="ECO:0007669"/>
    <property type="project" value="TreeGrafter"/>
</dbReference>
<evidence type="ECO:0000259" key="5">
    <source>
        <dbReference type="PROSITE" id="PS51044"/>
    </source>
</evidence>
<dbReference type="PANTHER" id="PTHR10782">
    <property type="entry name" value="ZINC FINGER MIZ DOMAIN-CONTAINING PROTEIN"/>
    <property type="match status" value="1"/>
</dbReference>
<sequence>MLPPRSVESPCFPIHSVICRFDLTPTNSSVSSILKRVDPPKVAPDSGHRSDQRSAVMGLVLFPCQLGDPTRPIGWPPLSAELCTVAVNDNYVTTGWPRCPVRGASHRTLAGLPLSPYLQRKSDGSICEDAPLKVNIVSHGKWVATLLLAWCSVVDVDTVVQCTVTELMGRYRRQQLGDVSRSLSVSTNLTMASSSSDTTLNLDDPNVDVDSGWVDAVETKCDRACPQGNSAAPRPTGVIVGLENDAGVDEGEALVTLRCPLSYQRMKTAGRGHLCTHLTCFDVGTYIVSCLNSNAWNCPICDGPVFIRDICIDDTLQSALEALDTDVYSVLLLGQGYRQWRSVGSTPCVTAVCRTDKHGMSEEGQTKHVETLADANACDDAECVVNTACA</sequence>
<organism evidence="6">
    <name type="scientific">Trypanosoma vivax (strain Y486)</name>
    <dbReference type="NCBI Taxonomy" id="1055687"/>
    <lineage>
        <taxon>Eukaryota</taxon>
        <taxon>Discoba</taxon>
        <taxon>Euglenozoa</taxon>
        <taxon>Kinetoplastea</taxon>
        <taxon>Metakinetoplastina</taxon>
        <taxon>Trypanosomatida</taxon>
        <taxon>Trypanosomatidae</taxon>
        <taxon>Trypanosoma</taxon>
        <taxon>Duttonella</taxon>
    </lineage>
</organism>
<reference evidence="6" key="1">
    <citation type="journal article" date="2012" name="Proc. Natl. Acad. Sci. U.S.A.">
        <title>Antigenic diversity is generated by distinct evolutionary mechanisms in African trypanosome species.</title>
        <authorList>
            <person name="Jackson A.P."/>
            <person name="Berry A."/>
            <person name="Aslett M."/>
            <person name="Allison H.C."/>
            <person name="Burton P."/>
            <person name="Vavrova-Anderson J."/>
            <person name="Brown R."/>
            <person name="Browne H."/>
            <person name="Corton N."/>
            <person name="Hauser H."/>
            <person name="Gamble J."/>
            <person name="Gilderthorp R."/>
            <person name="Marcello L."/>
            <person name="McQuillan J."/>
            <person name="Otto T.D."/>
            <person name="Quail M.A."/>
            <person name="Sanders M.J."/>
            <person name="van Tonder A."/>
            <person name="Ginger M.L."/>
            <person name="Field M.C."/>
            <person name="Barry J.D."/>
            <person name="Hertz-Fowler C."/>
            <person name="Berriman M."/>
        </authorList>
    </citation>
    <scope>NUCLEOTIDE SEQUENCE</scope>
    <source>
        <strain evidence="6">Y486</strain>
    </source>
</reference>
<dbReference type="PROSITE" id="PS51044">
    <property type="entry name" value="ZF_SP_RING"/>
    <property type="match status" value="1"/>
</dbReference>
<keyword evidence="2 4" id="KW-0863">Zinc-finger</keyword>
<dbReference type="GO" id="GO:0000785">
    <property type="term" value="C:chromatin"/>
    <property type="evidence" value="ECO:0007669"/>
    <property type="project" value="TreeGrafter"/>
</dbReference>
<dbReference type="CDD" id="cd16650">
    <property type="entry name" value="SP-RING_PIAS-like"/>
    <property type="match status" value="1"/>
</dbReference>
<evidence type="ECO:0000313" key="6">
    <source>
        <dbReference type="EMBL" id="CCC46710.1"/>
    </source>
</evidence>
<dbReference type="VEuPathDB" id="TriTrypDB:TvY486_0201230"/>
<accession>G0TRY6</accession>
<dbReference type="GO" id="GO:0061665">
    <property type="term" value="F:SUMO ligase activity"/>
    <property type="evidence" value="ECO:0007669"/>
    <property type="project" value="TreeGrafter"/>
</dbReference>
<keyword evidence="3" id="KW-0862">Zinc</keyword>
<keyword evidence="1" id="KW-0479">Metal-binding</keyword>
<dbReference type="PANTHER" id="PTHR10782:SF96">
    <property type="entry name" value="SP-RING-TYPE DOMAIN-CONTAINING PROTEIN"/>
    <property type="match status" value="1"/>
</dbReference>
<dbReference type="Pfam" id="PF02891">
    <property type="entry name" value="zf-MIZ"/>
    <property type="match status" value="1"/>
</dbReference>
<evidence type="ECO:0000256" key="1">
    <source>
        <dbReference type="ARBA" id="ARBA00022723"/>
    </source>
</evidence>
<evidence type="ECO:0000256" key="2">
    <source>
        <dbReference type="ARBA" id="ARBA00022771"/>
    </source>
</evidence>